<dbReference type="Pfam" id="PF06432">
    <property type="entry name" value="GPI2"/>
    <property type="match status" value="1"/>
</dbReference>
<keyword evidence="10" id="KW-0808">Transferase</keyword>
<evidence type="ECO:0000256" key="6">
    <source>
        <dbReference type="ARBA" id="ARBA00022989"/>
    </source>
</evidence>
<evidence type="ECO:0000256" key="7">
    <source>
        <dbReference type="ARBA" id="ARBA00023136"/>
    </source>
</evidence>
<feature type="transmembrane region" description="Helical" evidence="9">
    <location>
        <begin position="267"/>
        <end position="286"/>
    </location>
</feature>
<evidence type="ECO:0000256" key="3">
    <source>
        <dbReference type="ARBA" id="ARBA00008321"/>
    </source>
</evidence>
<keyword evidence="6 9" id="KW-1133">Transmembrane helix</keyword>
<sequence length="335" mass="35629">MPLFQSPSREPYRKVLYLRQEAYPDNYVDSSFLSDLQRNVNVHPASLPVLLAQTLPITQHLASTFIFISIFIRLSRGALDPPRLLAFSAVVAIICRVWSNWISAPTTNGGAGGGSTGSSVVAPLIPLFTLYLLSPALKTLTKATTSDSIWALSGTLFCINLFLGDYRSIPSSYPRPLPSPAHTTISPNSSSPSLSTEPSTATPLPPAPPPPRSKSTSTLPLTAALSASTVLASRLSSNLSVFSLLLFSTLWFGPFPLLRSDLPIKPTILLTVLLVAGALWSLVGIGGGAVKIALAMLLGISVAAPMGRGWLMIRYKDRVRGPWDQAVPRVGGGGT</sequence>
<dbReference type="AlphaFoldDB" id="A0A1Y2FZC3"/>
<comment type="subcellular location">
    <subcellularLocation>
        <location evidence="1">Membrane</location>
        <topology evidence="1">Multi-pass membrane protein</topology>
    </subcellularLocation>
</comment>
<protein>
    <submittedName>
        <fullName evidence="10">Phosphatidylinositol N-acetylglucosaminyltransferase subunit C</fullName>
    </submittedName>
</protein>
<evidence type="ECO:0000256" key="4">
    <source>
        <dbReference type="ARBA" id="ARBA00022502"/>
    </source>
</evidence>
<gene>
    <name evidence="10" type="ORF">BCR35DRAFT_300633</name>
</gene>
<feature type="transmembrane region" description="Helical" evidence="9">
    <location>
        <begin position="84"/>
        <end position="104"/>
    </location>
</feature>
<dbReference type="OrthoDB" id="196709at2759"/>
<feature type="region of interest" description="Disordered" evidence="8">
    <location>
        <begin position="180"/>
        <end position="218"/>
    </location>
</feature>
<keyword evidence="4" id="KW-0337">GPI-anchor biosynthesis</keyword>
<dbReference type="PANTHER" id="PTHR12982">
    <property type="entry name" value="PHOSPHATIDYLINOSITOL GLYCAN, CLASS C"/>
    <property type="match status" value="1"/>
</dbReference>
<dbReference type="Proteomes" id="UP000193467">
    <property type="component" value="Unassembled WGS sequence"/>
</dbReference>
<evidence type="ECO:0000256" key="8">
    <source>
        <dbReference type="SAM" id="MobiDB-lite"/>
    </source>
</evidence>
<dbReference type="GO" id="GO:0000506">
    <property type="term" value="C:glycosylphosphatidylinositol-N-acetylglucosaminyltransferase (GPI-GnT) complex"/>
    <property type="evidence" value="ECO:0007669"/>
    <property type="project" value="TreeGrafter"/>
</dbReference>
<dbReference type="UniPathway" id="UPA00196"/>
<evidence type="ECO:0000256" key="2">
    <source>
        <dbReference type="ARBA" id="ARBA00004687"/>
    </source>
</evidence>
<comment type="pathway">
    <text evidence="2">Glycolipid biosynthesis; glycosylphosphatidylinositol-anchor biosynthesis.</text>
</comment>
<dbReference type="PIRSF" id="PIRSF016104">
    <property type="entry name" value="GPI2"/>
    <property type="match status" value="1"/>
</dbReference>
<keyword evidence="10" id="KW-0328">Glycosyltransferase</keyword>
<dbReference type="STRING" id="106004.A0A1Y2FZC3"/>
<dbReference type="InParanoid" id="A0A1Y2FZC3"/>
<feature type="transmembrane region" description="Helical" evidence="9">
    <location>
        <begin position="235"/>
        <end position="255"/>
    </location>
</feature>
<evidence type="ECO:0000313" key="11">
    <source>
        <dbReference type="Proteomes" id="UP000193467"/>
    </source>
</evidence>
<dbReference type="PANTHER" id="PTHR12982:SF0">
    <property type="entry name" value="PHOSPHATIDYLINOSITOL N-ACETYLGLUCOSAMINYLTRANSFERASE SUBUNIT C"/>
    <property type="match status" value="1"/>
</dbReference>
<name>A0A1Y2FZC3_9BASI</name>
<keyword evidence="7 9" id="KW-0472">Membrane</keyword>
<feature type="transmembrane region" description="Helical" evidence="9">
    <location>
        <begin position="50"/>
        <end position="72"/>
    </location>
</feature>
<dbReference type="GO" id="GO:0006506">
    <property type="term" value="P:GPI anchor biosynthetic process"/>
    <property type="evidence" value="ECO:0007669"/>
    <property type="project" value="UniProtKB-UniPathway"/>
</dbReference>
<feature type="compositionally biased region" description="Low complexity" evidence="8">
    <location>
        <begin position="183"/>
        <end position="202"/>
    </location>
</feature>
<dbReference type="FunCoup" id="A0A1Y2FZC3">
    <property type="interactions" value="283"/>
</dbReference>
<dbReference type="GO" id="GO:0016757">
    <property type="term" value="F:glycosyltransferase activity"/>
    <property type="evidence" value="ECO:0007669"/>
    <property type="project" value="UniProtKB-KW"/>
</dbReference>
<accession>A0A1Y2FZC3</accession>
<keyword evidence="11" id="KW-1185">Reference proteome</keyword>
<feature type="compositionally biased region" description="Pro residues" evidence="8">
    <location>
        <begin position="203"/>
        <end position="212"/>
    </location>
</feature>
<evidence type="ECO:0000256" key="1">
    <source>
        <dbReference type="ARBA" id="ARBA00004141"/>
    </source>
</evidence>
<keyword evidence="5 9" id="KW-0812">Transmembrane</keyword>
<evidence type="ECO:0000256" key="5">
    <source>
        <dbReference type="ARBA" id="ARBA00022692"/>
    </source>
</evidence>
<reference evidence="10 11" key="1">
    <citation type="submission" date="2016-07" db="EMBL/GenBank/DDBJ databases">
        <title>Pervasive Adenine N6-methylation of Active Genes in Fungi.</title>
        <authorList>
            <consortium name="DOE Joint Genome Institute"/>
            <person name="Mondo S.J."/>
            <person name="Dannebaum R.O."/>
            <person name="Kuo R.C."/>
            <person name="Labutti K."/>
            <person name="Haridas S."/>
            <person name="Kuo A."/>
            <person name="Salamov A."/>
            <person name="Ahrendt S.R."/>
            <person name="Lipzen A."/>
            <person name="Sullivan W."/>
            <person name="Andreopoulos W.B."/>
            <person name="Clum A."/>
            <person name="Lindquist E."/>
            <person name="Daum C."/>
            <person name="Ramamoorthy G.K."/>
            <person name="Gryganskyi A."/>
            <person name="Culley D."/>
            <person name="Magnuson J.K."/>
            <person name="James T.Y."/>
            <person name="O'Malley M.A."/>
            <person name="Stajich J.E."/>
            <person name="Spatafora J.W."/>
            <person name="Visel A."/>
            <person name="Grigoriev I.V."/>
        </authorList>
    </citation>
    <scope>NUCLEOTIDE SEQUENCE [LARGE SCALE GENOMIC DNA]</scope>
    <source>
        <strain evidence="10 11">62-1032</strain>
    </source>
</reference>
<dbReference type="EMBL" id="MCGR01000006">
    <property type="protein sequence ID" value="ORY89447.1"/>
    <property type="molecule type" value="Genomic_DNA"/>
</dbReference>
<comment type="caution">
    <text evidence="10">The sequence shown here is derived from an EMBL/GenBank/DDBJ whole genome shotgun (WGS) entry which is preliminary data.</text>
</comment>
<comment type="similarity">
    <text evidence="3">Belongs to the PIGC family.</text>
</comment>
<dbReference type="InterPro" id="IPR009450">
    <property type="entry name" value="Plno_GlcNAc_GPI2"/>
</dbReference>
<proteinExistence type="inferred from homology"/>
<feature type="transmembrane region" description="Helical" evidence="9">
    <location>
        <begin position="116"/>
        <end position="137"/>
    </location>
</feature>
<evidence type="ECO:0000313" key="10">
    <source>
        <dbReference type="EMBL" id="ORY89447.1"/>
    </source>
</evidence>
<organism evidence="10 11">
    <name type="scientific">Leucosporidium creatinivorum</name>
    <dbReference type="NCBI Taxonomy" id="106004"/>
    <lineage>
        <taxon>Eukaryota</taxon>
        <taxon>Fungi</taxon>
        <taxon>Dikarya</taxon>
        <taxon>Basidiomycota</taxon>
        <taxon>Pucciniomycotina</taxon>
        <taxon>Microbotryomycetes</taxon>
        <taxon>Leucosporidiales</taxon>
        <taxon>Leucosporidium</taxon>
    </lineage>
</organism>
<evidence type="ECO:0000256" key="9">
    <source>
        <dbReference type="SAM" id="Phobius"/>
    </source>
</evidence>